<reference evidence="7" key="2">
    <citation type="journal article" date="2023" name="IMA Fungus">
        <title>Comparative genomic study of the Penicillium genus elucidates a diverse pangenome and 15 lateral gene transfer events.</title>
        <authorList>
            <person name="Petersen C."/>
            <person name="Sorensen T."/>
            <person name="Nielsen M.R."/>
            <person name="Sondergaard T.E."/>
            <person name="Sorensen J.L."/>
            <person name="Fitzpatrick D.A."/>
            <person name="Frisvad J.C."/>
            <person name="Nielsen K.L."/>
        </authorList>
    </citation>
    <scope>NUCLEOTIDE SEQUENCE</scope>
    <source>
        <strain evidence="7">IBT 21917</strain>
    </source>
</reference>
<feature type="compositionally biased region" description="Polar residues" evidence="6">
    <location>
        <begin position="403"/>
        <end position="419"/>
    </location>
</feature>
<comment type="caution">
    <text evidence="7">The sequence shown here is derived from an EMBL/GenBank/DDBJ whole genome shotgun (WGS) entry which is preliminary data.</text>
</comment>
<evidence type="ECO:0000256" key="5">
    <source>
        <dbReference type="ARBA" id="ARBA00077224"/>
    </source>
</evidence>
<dbReference type="AlphaFoldDB" id="A0A9W9IL16"/>
<dbReference type="InterPro" id="IPR004585">
    <property type="entry name" value="DNA_recomb/repair_Rad52"/>
</dbReference>
<dbReference type="InterPro" id="IPR007232">
    <property type="entry name" value="Rad52_Rad59_Rad22"/>
</dbReference>
<feature type="region of interest" description="Disordered" evidence="6">
    <location>
        <begin position="220"/>
        <end position="592"/>
    </location>
</feature>
<dbReference type="PANTHER" id="PTHR12132:SF1">
    <property type="entry name" value="DNA REPAIR PROTEIN RAD52 HOMOLOG"/>
    <property type="match status" value="1"/>
</dbReference>
<feature type="compositionally biased region" description="Polar residues" evidence="6">
    <location>
        <begin position="530"/>
        <end position="544"/>
    </location>
</feature>
<keyword evidence="4" id="KW-0234">DNA repair</keyword>
<dbReference type="Gene3D" id="3.30.390.80">
    <property type="entry name" value="DNA repair protein Rad52/59/22"/>
    <property type="match status" value="1"/>
</dbReference>
<feature type="compositionally biased region" description="Acidic residues" evidence="6">
    <location>
        <begin position="263"/>
        <end position="276"/>
    </location>
</feature>
<evidence type="ECO:0000256" key="1">
    <source>
        <dbReference type="ARBA" id="ARBA00006638"/>
    </source>
</evidence>
<protein>
    <recommendedName>
        <fullName evidence="5">RAD52 homolog</fullName>
    </recommendedName>
</protein>
<dbReference type="Proteomes" id="UP001146351">
    <property type="component" value="Unassembled WGS sequence"/>
</dbReference>
<dbReference type="GO" id="GO:0003697">
    <property type="term" value="F:single-stranded DNA binding"/>
    <property type="evidence" value="ECO:0007669"/>
    <property type="project" value="UniProtKB-ARBA"/>
</dbReference>
<gene>
    <name evidence="7" type="ORF">N7492_002987</name>
</gene>
<dbReference type="GO" id="GO:0006312">
    <property type="term" value="P:mitotic recombination"/>
    <property type="evidence" value="ECO:0007669"/>
    <property type="project" value="TreeGrafter"/>
</dbReference>
<dbReference type="SUPFAM" id="SSF54768">
    <property type="entry name" value="dsRNA-binding domain-like"/>
    <property type="match status" value="1"/>
</dbReference>
<dbReference type="GO" id="GO:0000730">
    <property type="term" value="P:DNA recombinase assembly"/>
    <property type="evidence" value="ECO:0007669"/>
    <property type="project" value="InterPro"/>
</dbReference>
<dbReference type="FunFam" id="3.30.390.80:FF:000001">
    <property type="entry name" value="DNA repair protein RAD52 homolog"/>
    <property type="match status" value="1"/>
</dbReference>
<dbReference type="Pfam" id="PF04098">
    <property type="entry name" value="Rad52_Rad22"/>
    <property type="match status" value="1"/>
</dbReference>
<feature type="compositionally biased region" description="Pro residues" evidence="6">
    <location>
        <begin position="582"/>
        <end position="592"/>
    </location>
</feature>
<feature type="compositionally biased region" description="Low complexity" evidence="6">
    <location>
        <begin position="505"/>
        <end position="514"/>
    </location>
</feature>
<keyword evidence="3" id="KW-0233">DNA recombination</keyword>
<name>A0A9W9IL16_9EURO</name>
<reference evidence="7" key="1">
    <citation type="submission" date="2022-11" db="EMBL/GenBank/DDBJ databases">
        <authorList>
            <person name="Petersen C."/>
        </authorList>
    </citation>
    <scope>NUCLEOTIDE SEQUENCE</scope>
    <source>
        <strain evidence="7">IBT 21917</strain>
    </source>
</reference>
<feature type="compositionally biased region" description="Pro residues" evidence="6">
    <location>
        <begin position="562"/>
        <end position="571"/>
    </location>
</feature>
<dbReference type="GO" id="GO:0005634">
    <property type="term" value="C:nucleus"/>
    <property type="evidence" value="ECO:0007669"/>
    <property type="project" value="InterPro"/>
</dbReference>
<evidence type="ECO:0000256" key="3">
    <source>
        <dbReference type="ARBA" id="ARBA00023172"/>
    </source>
</evidence>
<keyword evidence="2" id="KW-0227">DNA damage</keyword>
<dbReference type="EMBL" id="JAPQKO010000002">
    <property type="protein sequence ID" value="KAJ5179777.1"/>
    <property type="molecule type" value="Genomic_DNA"/>
</dbReference>
<feature type="compositionally biased region" description="Low complexity" evidence="6">
    <location>
        <begin position="386"/>
        <end position="395"/>
    </location>
</feature>
<evidence type="ECO:0000256" key="4">
    <source>
        <dbReference type="ARBA" id="ARBA00023204"/>
    </source>
</evidence>
<evidence type="ECO:0000256" key="2">
    <source>
        <dbReference type="ARBA" id="ARBA00022763"/>
    </source>
</evidence>
<evidence type="ECO:0000256" key="6">
    <source>
        <dbReference type="SAM" id="MobiDB-lite"/>
    </source>
</evidence>
<keyword evidence="8" id="KW-1185">Reference proteome</keyword>
<dbReference type="GO" id="GO:0045002">
    <property type="term" value="P:double-strand break repair via single-strand annealing"/>
    <property type="evidence" value="ECO:0007669"/>
    <property type="project" value="InterPro"/>
</dbReference>
<sequence>MDQKTSQESKTDRISPSVGDQHRGGPASVGMPNTRGSVTANPFEEPERRINEYTAQEIATLQARLDKKLGPEYISSRPGAAGQKVHYLSADKCINLANEVFGFNGWSSSIQKIDIDFIEENQNTGKINLGLSVIVRITLKDGTFHEDIGYGHIENCKGKAAAFEKAKKEGTTDALKRTLRTFGNVLGNCVYDKDYLSKVIKVKAVPAKFDVEELHRHRDYAPIKKELPPPPRIQEDDDLPPPRPAPAQPVKNHNVANNVSFDGDGEFGSDLFDEADFGVTNSGNPDEISIEPEISRQQPPTPMNHPGPPQGPPARRFDSGVVTPSKPERWNAANPAARQPMPPNARPNPSVMPNQGRPMPVSGQPQNVAPNRPPGPPQGRPGPGGSNQNPPAQQPVRREAPATSDQGTNLPPPGSQSVGFFSARAADSLRDNPNGAPLQGTQFDPHAESPSIRKTAGVDHTKSVPISKPMLSSASPAANNSRDYVNPAMDLQRRVGAPGAPPGSPLSRGPSTSSYRPLTRPNIDPKNMPNAAQMNRGSTPQNVNGKRPPLNDVTNSDTSGPSPAPPIPAPSDPKRPRVTSGPPGPPQPPHAQ</sequence>
<dbReference type="OrthoDB" id="206565at2759"/>
<feature type="compositionally biased region" description="Pro residues" evidence="6">
    <location>
        <begin position="299"/>
        <end position="312"/>
    </location>
</feature>
<comment type="similarity">
    <text evidence="1">Belongs to the RAD52 family.</text>
</comment>
<dbReference type="PANTHER" id="PTHR12132">
    <property type="entry name" value="DNA REPAIR AND RECOMBINATION PROTEIN RAD52, RAD59"/>
    <property type="match status" value="1"/>
</dbReference>
<dbReference type="InterPro" id="IPR041247">
    <property type="entry name" value="Rad52_fam"/>
</dbReference>
<evidence type="ECO:0000313" key="7">
    <source>
        <dbReference type="EMBL" id="KAJ5179777.1"/>
    </source>
</evidence>
<feature type="region of interest" description="Disordered" evidence="6">
    <location>
        <begin position="1"/>
        <end position="48"/>
    </location>
</feature>
<dbReference type="InterPro" id="IPR042525">
    <property type="entry name" value="Rad52_Rad59_Rad22_sf"/>
</dbReference>
<proteinExistence type="inferred from homology"/>
<feature type="compositionally biased region" description="Polar residues" evidence="6">
    <location>
        <begin position="470"/>
        <end position="483"/>
    </location>
</feature>
<accession>A0A9W9IL16</accession>
<feature type="compositionally biased region" description="Pro residues" evidence="6">
    <location>
        <begin position="371"/>
        <end position="380"/>
    </location>
</feature>
<organism evidence="7 8">
    <name type="scientific">Penicillium capsulatum</name>
    <dbReference type="NCBI Taxonomy" id="69766"/>
    <lineage>
        <taxon>Eukaryota</taxon>
        <taxon>Fungi</taxon>
        <taxon>Dikarya</taxon>
        <taxon>Ascomycota</taxon>
        <taxon>Pezizomycotina</taxon>
        <taxon>Eurotiomycetes</taxon>
        <taxon>Eurotiomycetidae</taxon>
        <taxon>Eurotiales</taxon>
        <taxon>Aspergillaceae</taxon>
        <taxon>Penicillium</taxon>
    </lineage>
</organism>
<evidence type="ECO:0000313" key="8">
    <source>
        <dbReference type="Proteomes" id="UP001146351"/>
    </source>
</evidence>
<dbReference type="NCBIfam" id="TIGR00607">
    <property type="entry name" value="rad52"/>
    <property type="match status" value="1"/>
</dbReference>
<feature type="compositionally biased region" description="Basic and acidic residues" evidence="6">
    <location>
        <begin position="1"/>
        <end position="13"/>
    </location>
</feature>